<dbReference type="InterPro" id="IPR012718">
    <property type="entry name" value="Chap_CCT_epsi"/>
</dbReference>
<dbReference type="Gene3D" id="1.10.560.10">
    <property type="entry name" value="GroEL-like equatorial domain"/>
    <property type="match status" value="1"/>
</dbReference>
<reference evidence="14 16" key="2">
    <citation type="submission" date="2023-02" db="EMBL/GenBank/DDBJ databases">
        <title>Encephalitozoon hellem ATCC 50451 complete genome.</title>
        <authorList>
            <person name="Mascarenhas dos Santos A.C."/>
            <person name="Julian A.T."/>
            <person name="Pombert J.-F."/>
        </authorList>
    </citation>
    <scope>NUCLEOTIDE SEQUENCE [LARGE SCALE GENOMIC DNA]</scope>
    <source>
        <strain evidence="14 16">ATCC 50451</strain>
    </source>
</reference>
<dbReference type="AlphaFoldDB" id="A0A9Q9FBN5"/>
<evidence type="ECO:0000256" key="10">
    <source>
        <dbReference type="ARBA" id="ARBA00033325"/>
    </source>
</evidence>
<dbReference type="EMBL" id="CP075152">
    <property type="protein sequence ID" value="UTX43390.1"/>
    <property type="molecule type" value="Genomic_DNA"/>
</dbReference>
<keyword evidence="5" id="KW-0963">Cytoplasm</keyword>
<dbReference type="InterPro" id="IPR002194">
    <property type="entry name" value="Chaperonin_TCP-1_CS"/>
</dbReference>
<dbReference type="Gene3D" id="3.50.7.10">
    <property type="entry name" value="GroEL"/>
    <property type="match status" value="1"/>
</dbReference>
<organism evidence="13 15">
    <name type="scientific">Encephalitozoon hellem</name>
    <name type="common">Microsporidian parasite</name>
    <dbReference type="NCBI Taxonomy" id="27973"/>
    <lineage>
        <taxon>Eukaryota</taxon>
        <taxon>Fungi</taxon>
        <taxon>Fungi incertae sedis</taxon>
        <taxon>Microsporidia</taxon>
        <taxon>Unikaryonidae</taxon>
        <taxon>Encephalitozoon</taxon>
    </lineage>
</organism>
<feature type="coiled-coil region" evidence="12">
    <location>
        <begin position="138"/>
        <end position="165"/>
    </location>
</feature>
<gene>
    <name evidence="13" type="ORF">GPU96_06g11390</name>
    <name evidence="14" type="ORF">PFJ87_06g01220</name>
</gene>
<evidence type="ECO:0000256" key="7">
    <source>
        <dbReference type="ARBA" id="ARBA00022840"/>
    </source>
</evidence>
<dbReference type="InterPro" id="IPR027410">
    <property type="entry name" value="TCP-1-like_intermed_sf"/>
</dbReference>
<dbReference type="GO" id="GO:0140662">
    <property type="term" value="F:ATP-dependent protein folding chaperone"/>
    <property type="evidence" value="ECO:0007669"/>
    <property type="project" value="InterPro"/>
</dbReference>
<keyword evidence="8 11" id="KW-0143">Chaperone</keyword>
<comment type="subcellular location">
    <subcellularLocation>
        <location evidence="2">Cytoplasm</location>
    </subcellularLocation>
</comment>
<dbReference type="GO" id="GO:0051082">
    <property type="term" value="F:unfolded protein binding"/>
    <property type="evidence" value="ECO:0007669"/>
    <property type="project" value="InterPro"/>
</dbReference>
<dbReference type="SUPFAM" id="SSF54849">
    <property type="entry name" value="GroEL-intermediate domain like"/>
    <property type="match status" value="1"/>
</dbReference>
<dbReference type="InterPro" id="IPR054827">
    <property type="entry name" value="thermosome_alpha"/>
</dbReference>
<dbReference type="InterPro" id="IPR027413">
    <property type="entry name" value="GROEL-like_equatorial_sf"/>
</dbReference>
<dbReference type="PRINTS" id="PR00304">
    <property type="entry name" value="TCOMPLEXTCP1"/>
</dbReference>
<dbReference type="NCBIfam" id="NF041083">
    <property type="entry name" value="thermosome_beta"/>
    <property type="match status" value="1"/>
</dbReference>
<evidence type="ECO:0000256" key="8">
    <source>
        <dbReference type="ARBA" id="ARBA00023186"/>
    </source>
</evidence>
<dbReference type="PROSITE" id="PS00995">
    <property type="entry name" value="TCP1_3"/>
    <property type="match status" value="1"/>
</dbReference>
<comment type="function">
    <text evidence="1">Molecular chaperone; assists the folding of proteins upon ATP hydrolysis.</text>
</comment>
<evidence type="ECO:0000313" key="14">
    <source>
        <dbReference type="EMBL" id="WEL38854.1"/>
    </source>
</evidence>
<evidence type="ECO:0000256" key="11">
    <source>
        <dbReference type="RuleBase" id="RU004187"/>
    </source>
</evidence>
<evidence type="ECO:0000256" key="12">
    <source>
        <dbReference type="SAM" id="Coils"/>
    </source>
</evidence>
<evidence type="ECO:0000256" key="9">
    <source>
        <dbReference type="ARBA" id="ARBA00024086"/>
    </source>
</evidence>
<reference evidence="13" key="1">
    <citation type="submission" date="2022-08" db="EMBL/GenBank/DDBJ databases">
        <title>Encephalitozoon hellem ATCC 50604 Complete Genome.</title>
        <authorList>
            <person name="Mascarenhas dos Santos A.C."/>
            <person name="Julian A.T."/>
            <person name="Pombert J.-F."/>
        </authorList>
    </citation>
    <scope>NUCLEOTIDE SEQUENCE</scope>
    <source>
        <strain evidence="13">ATCC 50604</strain>
    </source>
</reference>
<dbReference type="GO" id="GO:0005524">
    <property type="term" value="F:ATP binding"/>
    <property type="evidence" value="ECO:0007669"/>
    <property type="project" value="UniProtKB-KW"/>
</dbReference>
<dbReference type="Proteomes" id="UP001217963">
    <property type="component" value="Chromosome VI"/>
</dbReference>
<comment type="subunit">
    <text evidence="4">Component of the T-complex protein 1 (TCP1) complex.</text>
</comment>
<dbReference type="InterPro" id="IPR017998">
    <property type="entry name" value="Chaperone_TCP-1"/>
</dbReference>
<evidence type="ECO:0000256" key="3">
    <source>
        <dbReference type="ARBA" id="ARBA00008020"/>
    </source>
</evidence>
<dbReference type="EMBL" id="CP119067">
    <property type="protein sequence ID" value="WEL38854.1"/>
    <property type="molecule type" value="Genomic_DNA"/>
</dbReference>
<keyword evidence="16" id="KW-1185">Reference proteome</keyword>
<evidence type="ECO:0000313" key="13">
    <source>
        <dbReference type="EMBL" id="UTX43390.1"/>
    </source>
</evidence>
<dbReference type="Pfam" id="PF00118">
    <property type="entry name" value="Cpn60_TCP1"/>
    <property type="match status" value="1"/>
</dbReference>
<keyword evidence="7 11" id="KW-0067">ATP-binding</keyword>
<dbReference type="NCBIfam" id="NF041082">
    <property type="entry name" value="thermosome_alpha"/>
    <property type="match status" value="1"/>
</dbReference>
<dbReference type="Gene3D" id="3.30.260.10">
    <property type="entry name" value="TCP-1-like chaperonin intermediate domain"/>
    <property type="match status" value="1"/>
</dbReference>
<keyword evidence="12" id="KW-0175">Coiled coil</keyword>
<dbReference type="InterPro" id="IPR053374">
    <property type="entry name" value="TCP-1_chaperonin"/>
</dbReference>
<evidence type="ECO:0000313" key="16">
    <source>
        <dbReference type="Proteomes" id="UP001217963"/>
    </source>
</evidence>
<evidence type="ECO:0000256" key="5">
    <source>
        <dbReference type="ARBA" id="ARBA00022490"/>
    </source>
</evidence>
<name>A0A9Q9FBN5_ENCHE</name>
<dbReference type="SUPFAM" id="SSF52029">
    <property type="entry name" value="GroEL apical domain-like"/>
    <property type="match status" value="1"/>
</dbReference>
<evidence type="ECO:0000256" key="2">
    <source>
        <dbReference type="ARBA" id="ARBA00004496"/>
    </source>
</evidence>
<evidence type="ECO:0000313" key="15">
    <source>
        <dbReference type="Proteomes" id="UP001059546"/>
    </source>
</evidence>
<accession>A0A9Q9FBN5</accession>
<dbReference type="GO" id="GO:0016887">
    <property type="term" value="F:ATP hydrolysis activity"/>
    <property type="evidence" value="ECO:0007669"/>
    <property type="project" value="InterPro"/>
</dbReference>
<dbReference type="InterPro" id="IPR002423">
    <property type="entry name" value="Cpn60/GroEL/TCP-1"/>
</dbReference>
<dbReference type="GO" id="GO:0005832">
    <property type="term" value="C:chaperonin-containing T-complex"/>
    <property type="evidence" value="ECO:0007669"/>
    <property type="project" value="UniProtKB-ARBA"/>
</dbReference>
<comment type="similarity">
    <text evidence="3 11">Belongs to the TCP-1 chaperonin family.</text>
</comment>
<protein>
    <recommendedName>
        <fullName evidence="9">T-complex protein 1 subunit epsilon</fullName>
    </recommendedName>
    <alternativeName>
        <fullName evidence="10">CCT-epsilon</fullName>
    </alternativeName>
</protein>
<dbReference type="NCBIfam" id="TIGR02343">
    <property type="entry name" value="chap_CCT_epsi"/>
    <property type="match status" value="1"/>
</dbReference>
<evidence type="ECO:0000256" key="1">
    <source>
        <dbReference type="ARBA" id="ARBA00002912"/>
    </source>
</evidence>
<sequence>MSDLLTDELGQTFQITDEEKTCRTKGNQCILANIGVVKSIATFLSTSLGPTGMDKILQSKDDDIVVTNDGATILKEMEMTENPISRLIVQLSESQDEEIGDGTTSVVVLASALLDQAQVLLGQGVHPIKISEGFELALEHTIEHLSEISEEISDLKETMMKAAKTSLGSKIVYKSLEKFAEICTSAVLMVADMERKDLDFELINIESKVGRDISDTTLVKGVVLNKEFSHPQMKKEVKDGRIALLSCPFEPPKLKTKHSLVISNPKEYKELEEYEKRKFVEMIESVKRSGANVVMCQWGFDDEANSLLMENDLPAVRWVGGHELELLAVHTGGSIIARFEDLEKSDVGSAEIREESLGTENDKIIVVENSERSRAVTILVRGANDLVIEEAKRSVRDALCAVRNILTNDRIVYGGGSSEMSCSLALERVAEEYSGEERAAILGFGRALEEIPLCLARNSGYNPVEYSSDLRRLQMESKNSYLGVDCLGAGEKDMRVLGVFDALSSKIRQLQMATQLVTMVLKIDNVISDFYD</sequence>
<dbReference type="SUPFAM" id="SSF48592">
    <property type="entry name" value="GroEL equatorial domain-like"/>
    <property type="match status" value="1"/>
</dbReference>
<dbReference type="Proteomes" id="UP001059546">
    <property type="component" value="Chromosome VI"/>
</dbReference>
<dbReference type="OrthoDB" id="10248520at2759"/>
<proteinExistence type="inferred from homology"/>
<keyword evidence="6 11" id="KW-0547">Nucleotide-binding</keyword>
<evidence type="ECO:0000256" key="4">
    <source>
        <dbReference type="ARBA" id="ARBA00011381"/>
    </source>
</evidence>
<evidence type="ECO:0000256" key="6">
    <source>
        <dbReference type="ARBA" id="ARBA00022741"/>
    </source>
</evidence>
<dbReference type="PANTHER" id="PTHR11353">
    <property type="entry name" value="CHAPERONIN"/>
    <property type="match status" value="1"/>
</dbReference>
<dbReference type="InterPro" id="IPR027409">
    <property type="entry name" value="GroEL-like_apical_dom_sf"/>
</dbReference>